<protein>
    <submittedName>
        <fullName evidence="6">Uncharacterized protein</fullName>
    </submittedName>
</protein>
<gene>
    <name evidence="6" type="ORF">RHRU231_450194</name>
</gene>
<dbReference type="AlphaFoldDB" id="A0A098BLF0"/>
<keyword evidence="5" id="KW-0732">Signal</keyword>
<feature type="chain" id="PRO_5001933090" evidence="5">
    <location>
        <begin position="28"/>
        <end position="329"/>
    </location>
</feature>
<dbReference type="Gene3D" id="3.40.50.1820">
    <property type="entry name" value="alpha/beta hydrolase"/>
    <property type="match status" value="1"/>
</dbReference>
<feature type="signal peptide" evidence="5">
    <location>
        <begin position="1"/>
        <end position="27"/>
    </location>
</feature>
<dbReference type="SUPFAM" id="SSF53474">
    <property type="entry name" value="alpha/beta-Hydrolases"/>
    <property type="match status" value="1"/>
</dbReference>
<dbReference type="Pfam" id="PF01083">
    <property type="entry name" value="Cutinase"/>
    <property type="match status" value="1"/>
</dbReference>
<dbReference type="SMART" id="SM01110">
    <property type="entry name" value="Cutinase"/>
    <property type="match status" value="1"/>
</dbReference>
<comment type="similarity">
    <text evidence="1">Belongs to the cutinase family.</text>
</comment>
<dbReference type="PANTHER" id="PTHR33630:SF9">
    <property type="entry name" value="CUTINASE 4"/>
    <property type="match status" value="1"/>
</dbReference>
<dbReference type="InterPro" id="IPR029058">
    <property type="entry name" value="AB_hydrolase_fold"/>
</dbReference>
<evidence type="ECO:0000256" key="4">
    <source>
        <dbReference type="ARBA" id="ARBA00023157"/>
    </source>
</evidence>
<reference evidence="6 7" key="1">
    <citation type="journal article" date="2014" name="Genome Announc.">
        <title>Draft Genome Sequence of Propane- and Butane-Oxidizing Actinobacterium Rhodococcus ruber IEGM 231.</title>
        <authorList>
            <person name="Ivshina I.B."/>
            <person name="Kuyukina M.S."/>
            <person name="Krivoruchko A.V."/>
            <person name="Barbe V."/>
            <person name="Fischer C."/>
        </authorList>
    </citation>
    <scope>NUCLEOTIDE SEQUENCE [LARGE SCALE GENOMIC DNA]</scope>
</reference>
<dbReference type="Proteomes" id="UP000042997">
    <property type="component" value="Unassembled WGS sequence"/>
</dbReference>
<dbReference type="PROSITE" id="PS51257">
    <property type="entry name" value="PROKAR_LIPOPROTEIN"/>
    <property type="match status" value="1"/>
</dbReference>
<dbReference type="GO" id="GO:0052689">
    <property type="term" value="F:carboxylic ester hydrolase activity"/>
    <property type="evidence" value="ECO:0007669"/>
    <property type="project" value="UniProtKB-KW"/>
</dbReference>
<dbReference type="OrthoDB" id="3661975at2"/>
<dbReference type="PANTHER" id="PTHR33630">
    <property type="entry name" value="CUTINASE RV1984C-RELATED-RELATED"/>
    <property type="match status" value="1"/>
</dbReference>
<accession>A0A098BLF0</accession>
<evidence type="ECO:0000256" key="3">
    <source>
        <dbReference type="ARBA" id="ARBA00022801"/>
    </source>
</evidence>
<evidence type="ECO:0000256" key="2">
    <source>
        <dbReference type="ARBA" id="ARBA00022487"/>
    </source>
</evidence>
<evidence type="ECO:0000256" key="1">
    <source>
        <dbReference type="ARBA" id="ARBA00007534"/>
    </source>
</evidence>
<dbReference type="EMBL" id="CCSD01000056">
    <property type="protein sequence ID" value="CDZ89027.1"/>
    <property type="molecule type" value="Genomic_DNA"/>
</dbReference>
<keyword evidence="2" id="KW-0719">Serine esterase</keyword>
<keyword evidence="4" id="KW-1015">Disulfide bond</keyword>
<dbReference type="InterPro" id="IPR000675">
    <property type="entry name" value="Cutinase/axe"/>
</dbReference>
<evidence type="ECO:0000313" key="7">
    <source>
        <dbReference type="Proteomes" id="UP000042997"/>
    </source>
</evidence>
<name>A0A098BLF0_9NOCA</name>
<sequence length="329" mass="35417">MRHTLTVLVLALLAGLIQLFTAPSAGACPHTVVIGVDGTGSVGHTPSLVTQHADPWIAEGAEFRRIDYPGSIWPIGPYPYDQSRRAGIDATKAEINAVRRECPDAHIHLVGHSQGAAVIGDALEERTAAGESNTNISADLYADPRHPDTGIEVVLPGLLPGYSMKNERGSMGEAKVYQQCVQGDPVCDFPQPLQDPLGLIDAPAGYWYKHGYHLPDSPEPRSGTHVIPAGPMTPFIPPVEQRQIPFAPDLRDVIDYQVPALPDVPPLPNLTEPYVERPLSVYVPDHVEPYVPAPILDHVPPPLPQLPPLPVIELPQLPALPPLPALPAL</sequence>
<evidence type="ECO:0000313" key="6">
    <source>
        <dbReference type="EMBL" id="CDZ89027.1"/>
    </source>
</evidence>
<keyword evidence="3" id="KW-0378">Hydrolase</keyword>
<dbReference type="RefSeq" id="WP_082061269.1">
    <property type="nucleotide sequence ID" value="NZ_JAPWIU010000041.1"/>
</dbReference>
<organism evidence="6 7">
    <name type="scientific">Rhodococcus ruber</name>
    <dbReference type="NCBI Taxonomy" id="1830"/>
    <lineage>
        <taxon>Bacteria</taxon>
        <taxon>Bacillati</taxon>
        <taxon>Actinomycetota</taxon>
        <taxon>Actinomycetes</taxon>
        <taxon>Mycobacteriales</taxon>
        <taxon>Nocardiaceae</taxon>
        <taxon>Rhodococcus</taxon>
    </lineage>
</organism>
<evidence type="ECO:0000256" key="5">
    <source>
        <dbReference type="SAM" id="SignalP"/>
    </source>
</evidence>
<proteinExistence type="inferred from homology"/>